<protein>
    <recommendedName>
        <fullName evidence="5">medium-chain acyl-CoA ligase</fullName>
        <ecNumber evidence="5">6.2.1.2</ecNumber>
    </recommendedName>
</protein>
<dbReference type="Gene3D" id="3.30.300.30">
    <property type="match status" value="1"/>
</dbReference>
<dbReference type="PANTHER" id="PTHR43605:SF10">
    <property type="entry name" value="ACYL-COA SYNTHETASE MEDIUM CHAIN FAMILY MEMBER 3"/>
    <property type="match status" value="1"/>
</dbReference>
<dbReference type="InterPro" id="IPR051087">
    <property type="entry name" value="Mitochondrial_ACSM"/>
</dbReference>
<dbReference type="InterPro" id="IPR000873">
    <property type="entry name" value="AMP-dep_synth/lig_dom"/>
</dbReference>
<dbReference type="GO" id="GO:0006637">
    <property type="term" value="P:acyl-CoA metabolic process"/>
    <property type="evidence" value="ECO:0007669"/>
    <property type="project" value="TreeGrafter"/>
</dbReference>
<dbReference type="SUPFAM" id="SSF56801">
    <property type="entry name" value="Acetyl-CoA synthetase-like"/>
    <property type="match status" value="2"/>
</dbReference>
<comment type="similarity">
    <text evidence="1">Belongs to the ATP-dependent AMP-binding enzyme family.</text>
</comment>
<evidence type="ECO:0000259" key="8">
    <source>
        <dbReference type="Pfam" id="PF13193"/>
    </source>
</evidence>
<keyword evidence="2" id="KW-0436">Ligase</keyword>
<keyword evidence="4" id="KW-0067">ATP-binding</keyword>
<organism evidence="9 10">
    <name type="scientific">Microbotryum intermedium</name>
    <dbReference type="NCBI Taxonomy" id="269621"/>
    <lineage>
        <taxon>Eukaryota</taxon>
        <taxon>Fungi</taxon>
        <taxon>Dikarya</taxon>
        <taxon>Basidiomycota</taxon>
        <taxon>Pucciniomycotina</taxon>
        <taxon>Microbotryomycetes</taxon>
        <taxon>Microbotryales</taxon>
        <taxon>Microbotryaceae</taxon>
        <taxon>Microbotryum</taxon>
    </lineage>
</organism>
<evidence type="ECO:0000256" key="6">
    <source>
        <dbReference type="ARBA" id="ARBA00048477"/>
    </source>
</evidence>
<keyword evidence="10" id="KW-1185">Reference proteome</keyword>
<dbReference type="EC" id="6.2.1.2" evidence="5"/>
<dbReference type="InterPro" id="IPR042099">
    <property type="entry name" value="ANL_N_sf"/>
</dbReference>
<dbReference type="Gene3D" id="3.40.50.12780">
    <property type="entry name" value="N-terminal domain of ligase-like"/>
    <property type="match status" value="1"/>
</dbReference>
<dbReference type="InterPro" id="IPR025110">
    <property type="entry name" value="AMP-bd_C"/>
</dbReference>
<name>A0A238FLJ6_9BASI</name>
<dbReference type="Pfam" id="PF13193">
    <property type="entry name" value="AMP-binding_C"/>
    <property type="match status" value="1"/>
</dbReference>
<dbReference type="GO" id="GO:0006633">
    <property type="term" value="P:fatty acid biosynthetic process"/>
    <property type="evidence" value="ECO:0007669"/>
    <property type="project" value="TreeGrafter"/>
</dbReference>
<dbReference type="GO" id="GO:0005524">
    <property type="term" value="F:ATP binding"/>
    <property type="evidence" value="ECO:0007669"/>
    <property type="project" value="UniProtKB-KW"/>
</dbReference>
<evidence type="ECO:0000256" key="2">
    <source>
        <dbReference type="ARBA" id="ARBA00022598"/>
    </source>
</evidence>
<dbReference type="STRING" id="269621.A0A238FLJ6"/>
<evidence type="ECO:0000313" key="10">
    <source>
        <dbReference type="Proteomes" id="UP000198372"/>
    </source>
</evidence>
<comment type="catalytic activity">
    <reaction evidence="6">
        <text>a medium-chain fatty acid + ATP + CoA = a medium-chain fatty acyl-CoA + AMP + diphosphate</text>
        <dbReference type="Rhea" id="RHEA:48340"/>
        <dbReference type="ChEBI" id="CHEBI:30616"/>
        <dbReference type="ChEBI" id="CHEBI:33019"/>
        <dbReference type="ChEBI" id="CHEBI:57287"/>
        <dbReference type="ChEBI" id="CHEBI:59558"/>
        <dbReference type="ChEBI" id="CHEBI:90546"/>
        <dbReference type="ChEBI" id="CHEBI:456215"/>
        <dbReference type="EC" id="6.2.1.2"/>
    </reaction>
    <physiologicalReaction direction="left-to-right" evidence="6">
        <dbReference type="Rhea" id="RHEA:48341"/>
    </physiologicalReaction>
</comment>
<dbReference type="PANTHER" id="PTHR43605">
    <property type="entry name" value="ACYL-COENZYME A SYNTHETASE"/>
    <property type="match status" value="1"/>
</dbReference>
<dbReference type="InterPro" id="IPR045851">
    <property type="entry name" value="AMP-bd_C_sf"/>
</dbReference>
<dbReference type="Pfam" id="PF00501">
    <property type="entry name" value="AMP-binding"/>
    <property type="match status" value="1"/>
</dbReference>
<dbReference type="AlphaFoldDB" id="A0A238FLJ6"/>
<evidence type="ECO:0000256" key="3">
    <source>
        <dbReference type="ARBA" id="ARBA00022741"/>
    </source>
</evidence>
<evidence type="ECO:0000256" key="4">
    <source>
        <dbReference type="ARBA" id="ARBA00022840"/>
    </source>
</evidence>
<evidence type="ECO:0000259" key="7">
    <source>
        <dbReference type="Pfam" id="PF00501"/>
    </source>
</evidence>
<reference evidence="10" key="1">
    <citation type="submission" date="2016-09" db="EMBL/GenBank/DDBJ databases">
        <authorList>
            <person name="Jeantristanb JTB J.-T."/>
            <person name="Ricardo R."/>
        </authorList>
    </citation>
    <scope>NUCLEOTIDE SEQUENCE [LARGE SCALE GENOMIC DNA]</scope>
</reference>
<dbReference type="EMBL" id="FMSP01000020">
    <property type="protein sequence ID" value="SCV74127.1"/>
    <property type="molecule type" value="Genomic_DNA"/>
</dbReference>
<dbReference type="GO" id="GO:0031956">
    <property type="term" value="F:medium-chain fatty acid-CoA ligase activity"/>
    <property type="evidence" value="ECO:0007669"/>
    <property type="project" value="UniProtKB-EC"/>
</dbReference>
<feature type="domain" description="AMP-dependent synthetase/ligase" evidence="7">
    <location>
        <begin position="35"/>
        <end position="414"/>
    </location>
</feature>
<evidence type="ECO:0000313" key="9">
    <source>
        <dbReference type="EMBL" id="SCV74127.1"/>
    </source>
</evidence>
<evidence type="ECO:0000256" key="1">
    <source>
        <dbReference type="ARBA" id="ARBA00006432"/>
    </source>
</evidence>
<dbReference type="GO" id="GO:0004321">
    <property type="term" value="F:fatty-acyl-CoA synthase activity"/>
    <property type="evidence" value="ECO:0007669"/>
    <property type="project" value="TreeGrafter"/>
</dbReference>
<dbReference type="InterPro" id="IPR020845">
    <property type="entry name" value="AMP-binding_CS"/>
</dbReference>
<proteinExistence type="inferred from homology"/>
<dbReference type="PROSITE" id="PS00455">
    <property type="entry name" value="AMP_BINDING"/>
    <property type="match status" value="1"/>
</dbReference>
<sequence length="604" mass="66056">MTAASHDFSLAALEAAYGQGIPCPSDFSFPSHVLDQWTSKQPQAPAIIWASPDFKQERIVSYEELSDLSHRAALAFEKHGIKKGDKVMVQLPRVAEWWIVIFGLMRLGAVPAPGTSLLVAKDLKFRASSCKAIAFIGDIEACSRFQEISCDVGVSLVFQVRTQDDGGLGSSRIDFQDAVSKVPKEAKCDHVQHASNDLALLYFTSGTTGDPKMVLLENEYTLGHTITGSWYQLAPGKAFANMADLGWAKAAYSTFGCFNLGATLFVQPPPPGAFHPFSVIDILHRYPITSLCAPPTIYRTLVTSAALEYLASHPFKALDHCCSAGEPLNASVIKEWRDKTGITIKDAWGQTETVIMVGNFAGEKVKEGSMGKCAPHFVVGIVGPNGEELEDGQEGELAVRTDVGGGAKWIFKGYIKKGKIDKREKKFGGKTWYCTGDRGVRDTHKYFHFVGRDDDVITSSGYRIGPFEVESALKVGVFSSDLLMTPAAAHTYLIVAHIQAHPAVLESAAVGSPDEARGEIVKAFVILSAEYAHRGKSAGPDRDALVRELQEFFKKQTGPYKVPREIEFVEDLPKTVSGKIRRIELRQAEYKKKAHVVAKQKAKL</sequence>
<dbReference type="OrthoDB" id="6614653at2759"/>
<dbReference type="Proteomes" id="UP000198372">
    <property type="component" value="Unassembled WGS sequence"/>
</dbReference>
<keyword evidence="3" id="KW-0547">Nucleotide-binding</keyword>
<feature type="domain" description="AMP-binding enzyme C-terminal" evidence="8">
    <location>
        <begin position="498"/>
        <end position="579"/>
    </location>
</feature>
<accession>A0A238FLJ6</accession>
<evidence type="ECO:0000256" key="5">
    <source>
        <dbReference type="ARBA" id="ARBA00039009"/>
    </source>
</evidence>
<gene>
    <name evidence="9" type="ORF">BQ2448_6559</name>
</gene>